<sequence length="170" mass="17831">MLDHGSPHPLSSPRLSSLASLLSGRPGFLPTRHAHMELRAPSLKEAVRSLVGATGDGATSVDRVLVHPLFISPHGKHMTVDVPRLVKEAGEEARGGGWEGTVELTGCLGEDLEVLANGVVEAVKDRFLGMGGGEGEGGKSDEEMELGGVLRTVKEMVEGEVGGLDANFFL</sequence>
<keyword evidence="2" id="KW-0456">Lyase</keyword>
<name>A0ABQ6MA32_9STRA</name>
<keyword evidence="4" id="KW-1185">Reference proteome</keyword>
<dbReference type="PANTHER" id="PTHR33542:SF3">
    <property type="entry name" value="SIROHYDROCHLORIN FERROCHELATASE, CHLOROPLASTIC"/>
    <property type="match status" value="1"/>
</dbReference>
<evidence type="ECO:0000313" key="3">
    <source>
        <dbReference type="EMBL" id="GMI22430.1"/>
    </source>
</evidence>
<dbReference type="EMBL" id="BRYB01003899">
    <property type="protein sequence ID" value="GMI22430.1"/>
    <property type="molecule type" value="Genomic_DNA"/>
</dbReference>
<dbReference type="SUPFAM" id="SSF53800">
    <property type="entry name" value="Chelatase"/>
    <property type="match status" value="1"/>
</dbReference>
<evidence type="ECO:0000313" key="4">
    <source>
        <dbReference type="Proteomes" id="UP001165060"/>
    </source>
</evidence>
<dbReference type="Proteomes" id="UP001165060">
    <property type="component" value="Unassembled WGS sequence"/>
</dbReference>
<protein>
    <submittedName>
        <fullName evidence="3">Uncharacterized protein</fullName>
    </submittedName>
</protein>
<keyword evidence="1" id="KW-0479">Metal-binding</keyword>
<reference evidence="3 4" key="1">
    <citation type="journal article" date="2023" name="Commun. Biol.">
        <title>Genome analysis of Parmales, the sister group of diatoms, reveals the evolutionary specialization of diatoms from phago-mixotrophs to photoautotrophs.</title>
        <authorList>
            <person name="Ban H."/>
            <person name="Sato S."/>
            <person name="Yoshikawa S."/>
            <person name="Yamada K."/>
            <person name="Nakamura Y."/>
            <person name="Ichinomiya M."/>
            <person name="Sato N."/>
            <person name="Blanc-Mathieu R."/>
            <person name="Endo H."/>
            <person name="Kuwata A."/>
            <person name="Ogata H."/>
        </authorList>
    </citation>
    <scope>NUCLEOTIDE SEQUENCE [LARGE SCALE GENOMIC DNA]</scope>
</reference>
<comment type="caution">
    <text evidence="3">The sequence shown here is derived from an EMBL/GenBank/DDBJ whole genome shotgun (WGS) entry which is preliminary data.</text>
</comment>
<accession>A0ABQ6MA32</accession>
<evidence type="ECO:0000256" key="1">
    <source>
        <dbReference type="ARBA" id="ARBA00022723"/>
    </source>
</evidence>
<organism evidence="3 4">
    <name type="scientific">Tetraparma gracilis</name>
    <dbReference type="NCBI Taxonomy" id="2962635"/>
    <lineage>
        <taxon>Eukaryota</taxon>
        <taxon>Sar</taxon>
        <taxon>Stramenopiles</taxon>
        <taxon>Ochrophyta</taxon>
        <taxon>Bolidophyceae</taxon>
        <taxon>Parmales</taxon>
        <taxon>Triparmaceae</taxon>
        <taxon>Tetraparma</taxon>
    </lineage>
</organism>
<proteinExistence type="predicted"/>
<evidence type="ECO:0000256" key="2">
    <source>
        <dbReference type="ARBA" id="ARBA00023239"/>
    </source>
</evidence>
<gene>
    <name evidence="3" type="ORF">TeGR_g2921</name>
</gene>
<dbReference type="Gene3D" id="3.40.50.1400">
    <property type="match status" value="1"/>
</dbReference>
<dbReference type="Pfam" id="PF01903">
    <property type="entry name" value="CbiX"/>
    <property type="match status" value="1"/>
</dbReference>
<dbReference type="InterPro" id="IPR002762">
    <property type="entry name" value="CbiX-like"/>
</dbReference>
<dbReference type="PANTHER" id="PTHR33542">
    <property type="entry name" value="SIROHYDROCHLORIN FERROCHELATASE, CHLOROPLASTIC"/>
    <property type="match status" value="1"/>
</dbReference>
<dbReference type="InterPro" id="IPR050963">
    <property type="entry name" value="Sirohydro_Cobaltochel/CbiX"/>
</dbReference>